<protein>
    <submittedName>
        <fullName evidence="1">Uncharacterized protein</fullName>
    </submittedName>
</protein>
<gene>
    <name evidence="1" type="ORF">HanXRQr2_Chr16g0739381</name>
</gene>
<dbReference type="Proteomes" id="UP000215914">
    <property type="component" value="Unassembled WGS sequence"/>
</dbReference>
<keyword evidence="2" id="KW-1185">Reference proteome</keyword>
<evidence type="ECO:0000313" key="1">
    <source>
        <dbReference type="EMBL" id="KAF5759282.1"/>
    </source>
</evidence>
<dbReference type="AlphaFoldDB" id="A0A9K3GX69"/>
<sequence length="111" mass="12719">MNIPKVVVSWNSWFTAPLTFAGAISERYSGTVFKFSYKQNSGNKHRPIMSMARFCAKAFRIAPRKKLTAPTRILALLPLFLVTWDATNVESRAAKYRDDVKSVRSWLSYLQ</sequence>
<accession>A0A9K3GX69</accession>
<dbReference type="Gramene" id="mRNA:HanXRQr2_Chr16g0739381">
    <property type="protein sequence ID" value="mRNA:HanXRQr2_Chr16g0739381"/>
    <property type="gene ID" value="HanXRQr2_Chr16g0739381"/>
</dbReference>
<name>A0A9K3GX69_HELAN</name>
<reference evidence="1" key="2">
    <citation type="submission" date="2020-06" db="EMBL/GenBank/DDBJ databases">
        <title>Helianthus annuus Genome sequencing and assembly Release 2.</title>
        <authorList>
            <person name="Gouzy J."/>
            <person name="Langlade N."/>
            <person name="Munos S."/>
        </authorList>
    </citation>
    <scope>NUCLEOTIDE SEQUENCE</scope>
    <source>
        <tissue evidence="1">Leaves</tissue>
    </source>
</reference>
<organism evidence="1 2">
    <name type="scientific">Helianthus annuus</name>
    <name type="common">Common sunflower</name>
    <dbReference type="NCBI Taxonomy" id="4232"/>
    <lineage>
        <taxon>Eukaryota</taxon>
        <taxon>Viridiplantae</taxon>
        <taxon>Streptophyta</taxon>
        <taxon>Embryophyta</taxon>
        <taxon>Tracheophyta</taxon>
        <taxon>Spermatophyta</taxon>
        <taxon>Magnoliopsida</taxon>
        <taxon>eudicotyledons</taxon>
        <taxon>Gunneridae</taxon>
        <taxon>Pentapetalae</taxon>
        <taxon>asterids</taxon>
        <taxon>campanulids</taxon>
        <taxon>Asterales</taxon>
        <taxon>Asteraceae</taxon>
        <taxon>Asteroideae</taxon>
        <taxon>Heliantheae alliance</taxon>
        <taxon>Heliantheae</taxon>
        <taxon>Helianthus</taxon>
    </lineage>
</organism>
<dbReference type="EMBL" id="MNCJ02000331">
    <property type="protein sequence ID" value="KAF5759282.1"/>
    <property type="molecule type" value="Genomic_DNA"/>
</dbReference>
<evidence type="ECO:0000313" key="2">
    <source>
        <dbReference type="Proteomes" id="UP000215914"/>
    </source>
</evidence>
<proteinExistence type="predicted"/>
<reference evidence="1" key="1">
    <citation type="journal article" date="2017" name="Nature">
        <title>The sunflower genome provides insights into oil metabolism, flowering and Asterid evolution.</title>
        <authorList>
            <person name="Badouin H."/>
            <person name="Gouzy J."/>
            <person name="Grassa C.J."/>
            <person name="Murat F."/>
            <person name="Staton S.E."/>
            <person name="Cottret L."/>
            <person name="Lelandais-Briere C."/>
            <person name="Owens G.L."/>
            <person name="Carrere S."/>
            <person name="Mayjonade B."/>
            <person name="Legrand L."/>
            <person name="Gill N."/>
            <person name="Kane N.C."/>
            <person name="Bowers J.E."/>
            <person name="Hubner S."/>
            <person name="Bellec A."/>
            <person name="Berard A."/>
            <person name="Berges H."/>
            <person name="Blanchet N."/>
            <person name="Boniface M.C."/>
            <person name="Brunel D."/>
            <person name="Catrice O."/>
            <person name="Chaidir N."/>
            <person name="Claudel C."/>
            <person name="Donnadieu C."/>
            <person name="Faraut T."/>
            <person name="Fievet G."/>
            <person name="Helmstetter N."/>
            <person name="King M."/>
            <person name="Knapp S.J."/>
            <person name="Lai Z."/>
            <person name="Le Paslier M.C."/>
            <person name="Lippi Y."/>
            <person name="Lorenzon L."/>
            <person name="Mandel J.R."/>
            <person name="Marage G."/>
            <person name="Marchand G."/>
            <person name="Marquand E."/>
            <person name="Bret-Mestries E."/>
            <person name="Morien E."/>
            <person name="Nambeesan S."/>
            <person name="Nguyen T."/>
            <person name="Pegot-Espagnet P."/>
            <person name="Pouilly N."/>
            <person name="Raftis F."/>
            <person name="Sallet E."/>
            <person name="Schiex T."/>
            <person name="Thomas J."/>
            <person name="Vandecasteele C."/>
            <person name="Vares D."/>
            <person name="Vear F."/>
            <person name="Vautrin S."/>
            <person name="Crespi M."/>
            <person name="Mangin B."/>
            <person name="Burke J.M."/>
            <person name="Salse J."/>
            <person name="Munos S."/>
            <person name="Vincourt P."/>
            <person name="Rieseberg L.H."/>
            <person name="Langlade N.B."/>
        </authorList>
    </citation>
    <scope>NUCLEOTIDE SEQUENCE</scope>
    <source>
        <tissue evidence="1">Leaves</tissue>
    </source>
</reference>
<comment type="caution">
    <text evidence="1">The sequence shown here is derived from an EMBL/GenBank/DDBJ whole genome shotgun (WGS) entry which is preliminary data.</text>
</comment>